<dbReference type="Proteomes" id="UP000314294">
    <property type="component" value="Unassembled WGS sequence"/>
</dbReference>
<evidence type="ECO:0000313" key="3">
    <source>
        <dbReference type="Proteomes" id="UP000314294"/>
    </source>
</evidence>
<reference evidence="2 3" key="1">
    <citation type="submission" date="2019-03" db="EMBL/GenBank/DDBJ databases">
        <title>First draft genome of Liparis tanakae, snailfish: a comprehensive survey of snailfish specific genes.</title>
        <authorList>
            <person name="Kim W."/>
            <person name="Song I."/>
            <person name="Jeong J.-H."/>
            <person name="Kim D."/>
            <person name="Kim S."/>
            <person name="Ryu S."/>
            <person name="Song J.Y."/>
            <person name="Lee S.K."/>
        </authorList>
    </citation>
    <scope>NUCLEOTIDE SEQUENCE [LARGE SCALE GENOMIC DNA]</scope>
    <source>
        <tissue evidence="2">Muscle</tissue>
    </source>
</reference>
<accession>A0A4Z2FK25</accession>
<dbReference type="AlphaFoldDB" id="A0A4Z2FK25"/>
<dbReference type="EMBL" id="SRLO01001133">
    <property type="protein sequence ID" value="TNN41123.1"/>
    <property type="molecule type" value="Genomic_DNA"/>
</dbReference>
<protein>
    <submittedName>
        <fullName evidence="2">Uncharacterized protein</fullName>
    </submittedName>
</protein>
<evidence type="ECO:0000313" key="2">
    <source>
        <dbReference type="EMBL" id="TNN41123.1"/>
    </source>
</evidence>
<feature type="compositionally biased region" description="Polar residues" evidence="1">
    <location>
        <begin position="89"/>
        <end position="108"/>
    </location>
</feature>
<proteinExistence type="predicted"/>
<evidence type="ECO:0000256" key="1">
    <source>
        <dbReference type="SAM" id="MobiDB-lite"/>
    </source>
</evidence>
<sequence>MVDTLIWEVEGETPPPVRSIRSWRARVSLTPPCCISISGENSGIEISSSLEAGLEHHNEEITCNARVLEGHACEAGGRMFPRGYPVTHLTSMDRGSSQDPVPFTSSGFSVMRGGDR</sequence>
<keyword evidence="3" id="KW-1185">Reference proteome</keyword>
<organism evidence="2 3">
    <name type="scientific">Liparis tanakae</name>
    <name type="common">Tanaka's snailfish</name>
    <dbReference type="NCBI Taxonomy" id="230148"/>
    <lineage>
        <taxon>Eukaryota</taxon>
        <taxon>Metazoa</taxon>
        <taxon>Chordata</taxon>
        <taxon>Craniata</taxon>
        <taxon>Vertebrata</taxon>
        <taxon>Euteleostomi</taxon>
        <taxon>Actinopterygii</taxon>
        <taxon>Neopterygii</taxon>
        <taxon>Teleostei</taxon>
        <taxon>Neoteleostei</taxon>
        <taxon>Acanthomorphata</taxon>
        <taxon>Eupercaria</taxon>
        <taxon>Perciformes</taxon>
        <taxon>Cottioidei</taxon>
        <taxon>Cottales</taxon>
        <taxon>Liparidae</taxon>
        <taxon>Liparis</taxon>
    </lineage>
</organism>
<feature type="region of interest" description="Disordered" evidence="1">
    <location>
        <begin position="89"/>
        <end position="116"/>
    </location>
</feature>
<comment type="caution">
    <text evidence="2">The sequence shown here is derived from an EMBL/GenBank/DDBJ whole genome shotgun (WGS) entry which is preliminary data.</text>
</comment>
<name>A0A4Z2FK25_9TELE</name>
<gene>
    <name evidence="2" type="ORF">EYF80_048710</name>
</gene>